<evidence type="ECO:0000313" key="3">
    <source>
        <dbReference type="Proteomes" id="UP000235220"/>
    </source>
</evidence>
<feature type="domain" description="HMA" evidence="2">
    <location>
        <begin position="1"/>
        <end position="64"/>
    </location>
</feature>
<dbReference type="SUPFAM" id="SSF55008">
    <property type="entry name" value="HMA, heavy metal-associated domain"/>
    <property type="match status" value="1"/>
</dbReference>
<dbReference type="PROSITE" id="PS01047">
    <property type="entry name" value="HMA_1"/>
    <property type="match status" value="1"/>
</dbReference>
<protein>
    <submittedName>
        <fullName evidence="4">Heavy metal-associated isoprenylated plant protein 28-like</fullName>
    </submittedName>
</protein>
<evidence type="ECO:0000313" key="4">
    <source>
        <dbReference type="RefSeq" id="XP_018830463.2"/>
    </source>
</evidence>
<dbReference type="Proteomes" id="UP000235220">
    <property type="component" value="Chromosome 4"/>
</dbReference>
<evidence type="ECO:0000256" key="1">
    <source>
        <dbReference type="ARBA" id="ARBA00022723"/>
    </source>
</evidence>
<dbReference type="PANTHER" id="PTHR22814:SF312">
    <property type="entry name" value="HEAVY METAL-ASSOCIATED ISOPRENYLATED PLANT PROTEIN 29"/>
    <property type="match status" value="1"/>
</dbReference>
<keyword evidence="1" id="KW-0479">Metal-binding</keyword>
<dbReference type="Gene3D" id="3.30.70.100">
    <property type="match status" value="1"/>
</dbReference>
<reference evidence="4" key="1">
    <citation type="submission" date="2025-08" db="UniProtKB">
        <authorList>
            <consortium name="RefSeq"/>
        </authorList>
    </citation>
    <scope>IDENTIFICATION</scope>
    <source>
        <tissue evidence="4">Leaves</tissue>
    </source>
</reference>
<gene>
    <name evidence="4" type="primary">LOC108998373</name>
</gene>
<dbReference type="GO" id="GO:0046872">
    <property type="term" value="F:metal ion binding"/>
    <property type="evidence" value="ECO:0007669"/>
    <property type="project" value="UniProtKB-KW"/>
</dbReference>
<dbReference type="PANTHER" id="PTHR22814">
    <property type="entry name" value="COPPER TRANSPORT PROTEIN ATOX1-RELATED"/>
    <property type="match status" value="1"/>
</dbReference>
<evidence type="ECO:0000259" key="2">
    <source>
        <dbReference type="PROSITE" id="PS50846"/>
    </source>
</evidence>
<sequence>MSIVEMIVHMDCAGCESKIKKALRKLDGVNEVDIDLTMQKVTVMGWVEQEKVLKTVRKMGRRADLWPYPQDPEYYNIMRQYNYHHQHHDLHDQNQSLTYYVSLPDSSYNDYIHGHSSTTAQLGYGSYDDQQPPYSTIYREQNDWQATAIFNDENPHACSIM</sequence>
<dbReference type="PROSITE" id="PS50846">
    <property type="entry name" value="HMA_2"/>
    <property type="match status" value="1"/>
</dbReference>
<organism evidence="3 4">
    <name type="scientific">Juglans regia</name>
    <name type="common">English walnut</name>
    <dbReference type="NCBI Taxonomy" id="51240"/>
    <lineage>
        <taxon>Eukaryota</taxon>
        <taxon>Viridiplantae</taxon>
        <taxon>Streptophyta</taxon>
        <taxon>Embryophyta</taxon>
        <taxon>Tracheophyta</taxon>
        <taxon>Spermatophyta</taxon>
        <taxon>Magnoliopsida</taxon>
        <taxon>eudicotyledons</taxon>
        <taxon>Gunneridae</taxon>
        <taxon>Pentapetalae</taxon>
        <taxon>rosids</taxon>
        <taxon>fabids</taxon>
        <taxon>Fagales</taxon>
        <taxon>Juglandaceae</taxon>
        <taxon>Juglans</taxon>
    </lineage>
</organism>
<accession>A0A2I4FFP5</accession>
<name>A0A2I4FFP5_JUGRE</name>
<dbReference type="KEGG" id="jre:108998373"/>
<dbReference type="InterPro" id="IPR006121">
    <property type="entry name" value="HMA_dom"/>
</dbReference>
<dbReference type="AlphaFoldDB" id="A0A2I4FFP5"/>
<dbReference type="InterPro" id="IPR017969">
    <property type="entry name" value="Heavy-metal-associated_CS"/>
</dbReference>
<dbReference type="OrthoDB" id="689350at2759"/>
<dbReference type="CDD" id="cd00371">
    <property type="entry name" value="HMA"/>
    <property type="match status" value="1"/>
</dbReference>
<dbReference type="RefSeq" id="XP_018830463.2">
    <property type="nucleotide sequence ID" value="XM_018974918.2"/>
</dbReference>
<dbReference type="Pfam" id="PF00403">
    <property type="entry name" value="HMA"/>
    <property type="match status" value="1"/>
</dbReference>
<proteinExistence type="predicted"/>
<dbReference type="InterPro" id="IPR036163">
    <property type="entry name" value="HMA_dom_sf"/>
</dbReference>
<dbReference type="GeneID" id="108998373"/>
<dbReference type="InParanoid" id="A0A2I4FFP5"/>
<keyword evidence="3" id="KW-1185">Reference proteome</keyword>